<dbReference type="Proteomes" id="UP000030700">
    <property type="component" value="Unassembled WGS sequence"/>
</dbReference>
<organism evidence="1">
    <name type="scientific">Candidatus Moduliflexus flocculans</name>
    <dbReference type="NCBI Taxonomy" id="1499966"/>
    <lineage>
        <taxon>Bacteria</taxon>
        <taxon>Candidatus Moduliflexota</taxon>
        <taxon>Candidatus Moduliflexia</taxon>
        <taxon>Candidatus Moduliflexales</taxon>
        <taxon>Candidatus Moduliflexaceae</taxon>
    </lineage>
</organism>
<protein>
    <submittedName>
        <fullName evidence="1">Uncharacterized protein</fullName>
    </submittedName>
</protein>
<proteinExistence type="predicted"/>
<dbReference type="AlphaFoldDB" id="A0A0S6VU44"/>
<dbReference type="HOGENOM" id="CLU_1056287_0_0_0"/>
<accession>A0A0S6VU44</accession>
<keyword evidence="2" id="KW-1185">Reference proteome</keyword>
<name>A0A0S6VU44_9BACT</name>
<sequence length="263" mass="29227">MFAFEGADFIFALAEVKAPEFARRVAVLPLIIPRKQRDADGAGHVMMFRHDDRLADNLLECGNNPSIRGHTALKENLVTDAPVADDAVEIVFDNRIAQSGDEFVHFRALLLVEDEIGFHEHGAAFAEADRRFRAERERAEFAFDADAELFGLFFKERAGSGGAGVVHFEIHDDRLVNADIFGILPADFENRVHFRVNMHGSPRLRRDFVPHRVRADEIAGQIAARAGRADADDVNQIGHFASDFFDPFAHGLNRASGSHQIAA</sequence>
<evidence type="ECO:0000313" key="2">
    <source>
        <dbReference type="Proteomes" id="UP000030700"/>
    </source>
</evidence>
<reference evidence="1" key="1">
    <citation type="journal article" date="2015" name="PeerJ">
        <title>First genomic representation of candidate bacterial phylum KSB3 points to enhanced environmental sensing as a trigger of wastewater bulking.</title>
        <authorList>
            <person name="Sekiguchi Y."/>
            <person name="Ohashi A."/>
            <person name="Parks D.H."/>
            <person name="Yamauchi T."/>
            <person name="Tyson G.W."/>
            <person name="Hugenholtz P."/>
        </authorList>
    </citation>
    <scope>NUCLEOTIDE SEQUENCE [LARGE SCALE GENOMIC DNA]</scope>
</reference>
<gene>
    <name evidence="1" type="ORF">U14_02311</name>
</gene>
<dbReference type="STRING" id="1499966.U14_02311"/>
<evidence type="ECO:0000313" key="1">
    <source>
        <dbReference type="EMBL" id="GAK51069.1"/>
    </source>
</evidence>
<dbReference type="EMBL" id="DF820456">
    <property type="protein sequence ID" value="GAK51069.1"/>
    <property type="molecule type" value="Genomic_DNA"/>
</dbReference>